<gene>
    <name evidence="2" type="ORF">BBLFYP81_01425</name>
    <name evidence="1" type="ORF">BIFLH24_01474</name>
</gene>
<dbReference type="EMBL" id="CABWKB010000016">
    <property type="protein sequence ID" value="VWQ22465.1"/>
    <property type="molecule type" value="Genomic_DNA"/>
</dbReference>
<proteinExistence type="predicted"/>
<organism evidence="2">
    <name type="scientific">Bifidobacterium breve</name>
    <dbReference type="NCBI Taxonomy" id="1685"/>
    <lineage>
        <taxon>Bacteria</taxon>
        <taxon>Bacillati</taxon>
        <taxon>Actinomycetota</taxon>
        <taxon>Actinomycetes</taxon>
        <taxon>Bifidobacteriales</taxon>
        <taxon>Bifidobacteriaceae</taxon>
        <taxon>Bifidobacterium</taxon>
    </lineage>
</organism>
<dbReference type="Proteomes" id="UP000494173">
    <property type="component" value="Unassembled WGS sequence"/>
</dbReference>
<reference evidence="2" key="2">
    <citation type="submission" date="2019-11" db="EMBL/GenBank/DDBJ databases">
        <authorList>
            <person name="Feng L."/>
        </authorList>
    </citation>
    <scope>NUCLEOTIDE SEQUENCE</scope>
    <source>
        <strain evidence="2">BbreveLFYP81</strain>
    </source>
</reference>
<evidence type="ECO:0000313" key="2">
    <source>
        <dbReference type="EMBL" id="VYT05290.1"/>
    </source>
</evidence>
<dbReference type="EMBL" id="CACRSN010000009">
    <property type="protein sequence ID" value="VYT05290.1"/>
    <property type="molecule type" value="Genomic_DNA"/>
</dbReference>
<evidence type="ECO:0000313" key="3">
    <source>
        <dbReference type="Proteomes" id="UP000494173"/>
    </source>
</evidence>
<evidence type="ECO:0000313" key="1">
    <source>
        <dbReference type="EMBL" id="VWQ22465.1"/>
    </source>
</evidence>
<sequence>MRVPVNSLGKMYRTCKQTCTNANSAASGRRISPTTVSGYIDEMIRNYLLFEATGC</sequence>
<reference evidence="1 3" key="1">
    <citation type="submission" date="2019-10" db="EMBL/GenBank/DDBJ databases">
        <authorList>
            <consortium name="Melissa Lawson"/>
            <person name="O'neill I."/>
        </authorList>
    </citation>
    <scope>NUCLEOTIDE SEQUENCE [LARGE SCALE GENOMIC DNA]</scope>
    <source>
        <strain evidence="1">LH_24</strain>
    </source>
</reference>
<dbReference type="AlphaFoldDB" id="A0A6N2THT5"/>
<name>A0A6N2THT5_BIFBR</name>
<accession>A0A6N2THT5</accession>
<protein>
    <submittedName>
        <fullName evidence="2">Uncharacterized protein</fullName>
    </submittedName>
</protein>